<feature type="non-terminal residue" evidence="5">
    <location>
        <position position="53"/>
    </location>
</feature>
<dbReference type="EMBL" id="MU153691">
    <property type="protein sequence ID" value="KAF9439674.1"/>
    <property type="molecule type" value="Genomic_DNA"/>
</dbReference>
<dbReference type="InterPro" id="IPR001878">
    <property type="entry name" value="Znf_CCHC"/>
</dbReference>
<name>A0A9P6BVE9_9AGAR</name>
<feature type="non-terminal residue" evidence="5">
    <location>
        <position position="1"/>
    </location>
</feature>
<dbReference type="PROSITE" id="PS50158">
    <property type="entry name" value="ZF_CCHC"/>
    <property type="match status" value="1"/>
</dbReference>
<keyword evidence="6" id="KW-1185">Reference proteome</keyword>
<organism evidence="5 6">
    <name type="scientific">Macrolepiota fuliginosa MF-IS2</name>
    <dbReference type="NCBI Taxonomy" id="1400762"/>
    <lineage>
        <taxon>Eukaryota</taxon>
        <taxon>Fungi</taxon>
        <taxon>Dikarya</taxon>
        <taxon>Basidiomycota</taxon>
        <taxon>Agaricomycotina</taxon>
        <taxon>Agaricomycetes</taxon>
        <taxon>Agaricomycetidae</taxon>
        <taxon>Agaricales</taxon>
        <taxon>Agaricineae</taxon>
        <taxon>Agaricaceae</taxon>
        <taxon>Macrolepiota</taxon>
    </lineage>
</organism>
<keyword evidence="1" id="KW-0507">mRNA processing</keyword>
<comment type="caution">
    <text evidence="5">The sequence shown here is derived from an EMBL/GenBank/DDBJ whole genome shotgun (WGS) entry which is preliminary data.</text>
</comment>
<feature type="domain" description="CCHC-type" evidence="4">
    <location>
        <begin position="15"/>
        <end position="30"/>
    </location>
</feature>
<gene>
    <name evidence="5" type="ORF">P691DRAFT_638260</name>
</gene>
<evidence type="ECO:0000313" key="5">
    <source>
        <dbReference type="EMBL" id="KAF9439674.1"/>
    </source>
</evidence>
<sequence>LSREEENRCRTENHCFECGETGHMAHQCPNQNRMSSSSQNCPPRRQANNIELS</sequence>
<dbReference type="SMART" id="SM00343">
    <property type="entry name" value="ZnF_C2HC"/>
    <property type="match status" value="1"/>
</dbReference>
<dbReference type="AlphaFoldDB" id="A0A9P6BVE9"/>
<dbReference type="OrthoDB" id="3205788at2759"/>
<dbReference type="GO" id="GO:0006397">
    <property type="term" value="P:mRNA processing"/>
    <property type="evidence" value="ECO:0007669"/>
    <property type="project" value="UniProtKB-KW"/>
</dbReference>
<keyword evidence="2" id="KW-0863">Zinc-finger</keyword>
<dbReference type="GO" id="GO:0003676">
    <property type="term" value="F:nucleic acid binding"/>
    <property type="evidence" value="ECO:0007669"/>
    <property type="project" value="InterPro"/>
</dbReference>
<evidence type="ECO:0000256" key="3">
    <source>
        <dbReference type="SAM" id="MobiDB-lite"/>
    </source>
</evidence>
<reference evidence="5" key="1">
    <citation type="submission" date="2020-11" db="EMBL/GenBank/DDBJ databases">
        <authorList>
            <consortium name="DOE Joint Genome Institute"/>
            <person name="Ahrendt S."/>
            <person name="Riley R."/>
            <person name="Andreopoulos W."/>
            <person name="Labutti K."/>
            <person name="Pangilinan J."/>
            <person name="Ruiz-Duenas F.J."/>
            <person name="Barrasa J.M."/>
            <person name="Sanchez-Garcia M."/>
            <person name="Camarero S."/>
            <person name="Miyauchi S."/>
            <person name="Serrano A."/>
            <person name="Linde D."/>
            <person name="Babiker R."/>
            <person name="Drula E."/>
            <person name="Ayuso-Fernandez I."/>
            <person name="Pacheco R."/>
            <person name="Padilla G."/>
            <person name="Ferreira P."/>
            <person name="Barriuso J."/>
            <person name="Kellner H."/>
            <person name="Castanera R."/>
            <person name="Alfaro M."/>
            <person name="Ramirez L."/>
            <person name="Pisabarro A.G."/>
            <person name="Kuo A."/>
            <person name="Tritt A."/>
            <person name="Lipzen A."/>
            <person name="He G."/>
            <person name="Yan M."/>
            <person name="Ng V."/>
            <person name="Cullen D."/>
            <person name="Martin F."/>
            <person name="Rosso M.-N."/>
            <person name="Henrissat B."/>
            <person name="Hibbett D."/>
            <person name="Martinez A.T."/>
            <person name="Grigoriev I.V."/>
        </authorList>
    </citation>
    <scope>NUCLEOTIDE SEQUENCE</scope>
    <source>
        <strain evidence="5">MF-IS2</strain>
    </source>
</reference>
<protein>
    <recommendedName>
        <fullName evidence="4">CCHC-type domain-containing protein</fullName>
    </recommendedName>
</protein>
<keyword evidence="2" id="KW-0479">Metal-binding</keyword>
<keyword evidence="2" id="KW-0862">Zinc</keyword>
<evidence type="ECO:0000256" key="2">
    <source>
        <dbReference type="PROSITE-ProRule" id="PRU00047"/>
    </source>
</evidence>
<accession>A0A9P6BVE9</accession>
<dbReference type="Proteomes" id="UP000807342">
    <property type="component" value="Unassembled WGS sequence"/>
</dbReference>
<dbReference type="GO" id="GO:0008270">
    <property type="term" value="F:zinc ion binding"/>
    <property type="evidence" value="ECO:0007669"/>
    <property type="project" value="UniProtKB-KW"/>
</dbReference>
<dbReference type="SUPFAM" id="SSF57756">
    <property type="entry name" value="Retrovirus zinc finger-like domains"/>
    <property type="match status" value="1"/>
</dbReference>
<dbReference type="Pfam" id="PF00098">
    <property type="entry name" value="zf-CCHC"/>
    <property type="match status" value="1"/>
</dbReference>
<proteinExistence type="predicted"/>
<dbReference type="Gene3D" id="4.10.60.10">
    <property type="entry name" value="Zinc finger, CCHC-type"/>
    <property type="match status" value="1"/>
</dbReference>
<evidence type="ECO:0000259" key="4">
    <source>
        <dbReference type="PROSITE" id="PS50158"/>
    </source>
</evidence>
<feature type="region of interest" description="Disordered" evidence="3">
    <location>
        <begin position="29"/>
        <end position="53"/>
    </location>
</feature>
<evidence type="ECO:0000256" key="1">
    <source>
        <dbReference type="ARBA" id="ARBA00022664"/>
    </source>
</evidence>
<dbReference type="InterPro" id="IPR036875">
    <property type="entry name" value="Znf_CCHC_sf"/>
</dbReference>
<evidence type="ECO:0000313" key="6">
    <source>
        <dbReference type="Proteomes" id="UP000807342"/>
    </source>
</evidence>